<feature type="region of interest" description="Disordered" evidence="1">
    <location>
        <begin position="374"/>
        <end position="410"/>
    </location>
</feature>
<feature type="region of interest" description="Disordered" evidence="1">
    <location>
        <begin position="238"/>
        <end position="261"/>
    </location>
</feature>
<keyword evidence="2" id="KW-0472">Membrane</keyword>
<organism evidence="3 4">
    <name type="scientific">Kwoniella heveanensis BCC8398</name>
    <dbReference type="NCBI Taxonomy" id="1296120"/>
    <lineage>
        <taxon>Eukaryota</taxon>
        <taxon>Fungi</taxon>
        <taxon>Dikarya</taxon>
        <taxon>Basidiomycota</taxon>
        <taxon>Agaricomycotina</taxon>
        <taxon>Tremellomycetes</taxon>
        <taxon>Tremellales</taxon>
        <taxon>Cryptococcaceae</taxon>
        <taxon>Kwoniella</taxon>
    </lineage>
</organism>
<reference evidence="4" key="2">
    <citation type="submission" date="2013-12" db="EMBL/GenBank/DDBJ databases">
        <title>Evolution of pathogenesis and genome organization in the Tremellales.</title>
        <authorList>
            <person name="Cuomo C."/>
            <person name="Litvintseva A."/>
            <person name="Heitman J."/>
            <person name="Chen Y."/>
            <person name="Sun S."/>
            <person name="Springer D."/>
            <person name="Dromer F."/>
            <person name="Young S."/>
            <person name="Zeng Q."/>
            <person name="Chapman S."/>
            <person name="Gujja S."/>
            <person name="Saif S."/>
            <person name="Birren B."/>
        </authorList>
    </citation>
    <scope>NUCLEOTIDE SEQUENCE [LARGE SCALE GENOMIC DNA]</scope>
    <source>
        <strain evidence="4">BCC8398</strain>
    </source>
</reference>
<gene>
    <name evidence="3" type="ORF">I316_04648</name>
</gene>
<reference evidence="3 4" key="1">
    <citation type="submission" date="2013-07" db="EMBL/GenBank/DDBJ databases">
        <title>The Genome Sequence of Cryptococcus heveanensis BCC8398.</title>
        <authorList>
            <consortium name="The Broad Institute Genome Sequencing Platform"/>
            <person name="Cuomo C."/>
            <person name="Litvintseva A."/>
            <person name="Chen Y."/>
            <person name="Heitman J."/>
            <person name="Sun S."/>
            <person name="Springer D."/>
            <person name="Dromer F."/>
            <person name="Young S.K."/>
            <person name="Zeng Q."/>
            <person name="Gargeya S."/>
            <person name="Fitzgerald M."/>
            <person name="Abouelleil A."/>
            <person name="Alvarado L."/>
            <person name="Berlin A.M."/>
            <person name="Chapman S.B."/>
            <person name="Dewar J."/>
            <person name="Goldberg J."/>
            <person name="Griggs A."/>
            <person name="Gujja S."/>
            <person name="Hansen M."/>
            <person name="Howarth C."/>
            <person name="Imamovic A."/>
            <person name="Larimer J."/>
            <person name="McCowan C."/>
            <person name="Murphy C."/>
            <person name="Pearson M."/>
            <person name="Priest M."/>
            <person name="Roberts A."/>
            <person name="Saif S."/>
            <person name="Shea T."/>
            <person name="Sykes S."/>
            <person name="Wortman J."/>
            <person name="Nusbaum C."/>
            <person name="Birren B."/>
        </authorList>
    </citation>
    <scope>NUCLEOTIDE SEQUENCE [LARGE SCALE GENOMIC DNA]</scope>
    <source>
        <strain evidence="3 4">BCC8398</strain>
    </source>
</reference>
<proteinExistence type="predicted"/>
<name>A0A1B9GRV1_9TREE</name>
<accession>A0A1B9GRV1</accession>
<feature type="transmembrane region" description="Helical" evidence="2">
    <location>
        <begin position="83"/>
        <end position="106"/>
    </location>
</feature>
<evidence type="ECO:0000313" key="4">
    <source>
        <dbReference type="Proteomes" id="UP000092666"/>
    </source>
</evidence>
<dbReference type="Proteomes" id="UP000092666">
    <property type="component" value="Unassembled WGS sequence"/>
</dbReference>
<dbReference type="OrthoDB" id="2524554at2759"/>
<dbReference type="AlphaFoldDB" id="A0A1B9GRV1"/>
<protein>
    <submittedName>
        <fullName evidence="3">Uncharacterized protein</fullName>
    </submittedName>
</protein>
<sequence length="644" mass="68845">MRSIRAVQPLPRRPGSIPLRTAIAIPRTISSAAVPRISSSSLRHYSQITQRSGPTSQLGHPSENEYSNSAIYAFSYLSRIIRYLLYGVLALGGVSIVTFEGLHLYVEKVCMAAPSRGGSDIDDPYGWIAENQGWTGGVKGGTDPRLGQKARHALRGAWICQQWGAGGSASSMMGKSTGRSFHPDFVAARGMISQDGGSARTGASGAVERRTVDRGYELADEYVDLAIREARKKGLVFPPTLSGMRPAGPPSTETPSSHGVPQGDPAVLDLFLLKAGILERINTPDALLHAKDLYETVLSSLVHAKDEQHVGSQSRVMRLAGKVGDLSARTGASSEAMSWWAWGLGRAGVEMERSVKAKIDEAVKEVKQEAKGWFGWSSSDKKPNPTAKSPPPRQRSSESPSSPTGVVTSNLPPGVLRASVSLLVSASAHLATNSSLTAATALQSQALSLIPSPASASISSPTSSVAQLTLHETWLQQRAALLKLHQGSVLHAQHPKATHNEEALQLVTSAQEQSERIISSLQTLPTAYASPSSNALTSPAKLLRRDALLTGAESAYTRAVFLERSAPTLKKHDDRVHQLELAVEGFERAMTLSALESGVEKKDGDEVGQGEDWARYWRGYARVRGKLGTAVEADLRPAVATATK</sequence>
<evidence type="ECO:0000256" key="2">
    <source>
        <dbReference type="SAM" id="Phobius"/>
    </source>
</evidence>
<dbReference type="EMBL" id="KI669504">
    <property type="protein sequence ID" value="OCF33575.1"/>
    <property type="molecule type" value="Genomic_DNA"/>
</dbReference>
<evidence type="ECO:0000313" key="3">
    <source>
        <dbReference type="EMBL" id="OCF33575.1"/>
    </source>
</evidence>
<keyword evidence="2" id="KW-1133">Transmembrane helix</keyword>
<keyword evidence="2" id="KW-0812">Transmembrane</keyword>
<evidence type="ECO:0000256" key="1">
    <source>
        <dbReference type="SAM" id="MobiDB-lite"/>
    </source>
</evidence>
<keyword evidence="4" id="KW-1185">Reference proteome</keyword>